<feature type="region of interest" description="Disordered" evidence="10">
    <location>
        <begin position="377"/>
        <end position="440"/>
    </location>
</feature>
<feature type="compositionally biased region" description="Basic and acidic residues" evidence="10">
    <location>
        <begin position="728"/>
        <end position="744"/>
    </location>
</feature>
<dbReference type="InterPro" id="IPR023801">
    <property type="entry name" value="His_deacetylse_dom"/>
</dbReference>
<evidence type="ECO:0000313" key="13">
    <source>
        <dbReference type="Proteomes" id="UP000245609"/>
    </source>
</evidence>
<keyword evidence="6" id="KW-0805">Transcription regulation</keyword>
<evidence type="ECO:0000256" key="9">
    <source>
        <dbReference type="ARBA" id="ARBA00061569"/>
    </source>
</evidence>
<dbReference type="Proteomes" id="UP000245609">
    <property type="component" value="Unassembled WGS sequence"/>
</dbReference>
<feature type="compositionally biased region" description="Basic and acidic residues" evidence="10">
    <location>
        <begin position="558"/>
        <end position="572"/>
    </location>
</feature>
<dbReference type="GO" id="GO:0040029">
    <property type="term" value="P:epigenetic regulation of gene expression"/>
    <property type="evidence" value="ECO:0007669"/>
    <property type="project" value="TreeGrafter"/>
</dbReference>
<evidence type="ECO:0000313" key="12">
    <source>
        <dbReference type="EMBL" id="PVV04355.1"/>
    </source>
</evidence>
<dbReference type="InterPro" id="IPR003084">
    <property type="entry name" value="HDAC_I/II"/>
</dbReference>
<accession>A0A2T9ZID5</accession>
<dbReference type="Gene3D" id="3.40.800.20">
    <property type="entry name" value="Histone deacetylase domain"/>
    <property type="match status" value="1"/>
</dbReference>
<feature type="compositionally biased region" description="Polar residues" evidence="10">
    <location>
        <begin position="481"/>
        <end position="490"/>
    </location>
</feature>
<keyword evidence="4" id="KW-0378">Hydrolase</keyword>
<keyword evidence="8" id="KW-0539">Nucleus</keyword>
<keyword evidence="7" id="KW-0804">Transcription</keyword>
<sequence>MPTAKRVAYFYDEQIGSYNFGYGHPMKPFRMRMAHSLVTSYGLDKYMEIIRPNPATTDEMTRFHTNDYIEYIKRASPEFAEKQQIHTLRYLPGDDCPPFDGIFEFCSISAGGSISAARKLNNGSSDIVMNWSGGLHHAKKNEASGFCYVNDIVLSILELLRYHNRVLYLDIDVHHGDGVEEAFYSSNRVMTVSFHKFGDFFPGTGDIRDVGIKKGKHYAINVPLKDGIDNSSYKSVFEPVMRKVMETFQPGAVVMQCGTDSLSGDRLGCFNLSMKGHADCVRFMKGFGVPLLCLGGGGYTIRNVARTWAYETSVLLEKEVTPVIPFNDYYQFYGPEYLLDVPSSNMENLNTPEYIEQLITDIFENLKQIEHAPSVQLHATPRDWPGYDTEDEDEKNDSDIDHNQDTRATQFRTDRAVVRPSDEINHGYNTSDSSDDSNPIALTLNAKRTVKLTNIQAGKRRRFIRSTIPKHVSGDKHTNKPSRSSTQKQNALAVVGRLNSRKKKETQAPTPQEVIPATDDPEPKEEPPATVVDESGPPLVETKPITQTSEIPENSLVDDEKDKTAPSPDKHNAIPVEESSPTSVQNKTVEEKAIPTSVQDKTVEEKAIPTSVQNKTVEEKAIPTSVQDKPVEEKAIPTSVQDKPVEEKVSPTSVQDKPVEEESGSTSVQDKPVEKESGSTSVHDKPVEEKASPTSVHDKPVEEKVSPTSVQDKPVEEEPGSTSVQNKPVEEKDADLSKDAKSKPETNPTLNEVNEEPAKKDDISSVSDSQDAPESAPNTENKSNPEPTDVASNVTQSNDEVRQIQPEDLSTDSNQNSDKTLEKNDSLEPEKDIEPPKTSSENQPEPSTLPPAEDPPVKSEKDEKDEKA</sequence>
<evidence type="ECO:0000256" key="3">
    <source>
        <dbReference type="ARBA" id="ARBA00022491"/>
    </source>
</evidence>
<evidence type="ECO:0000256" key="6">
    <source>
        <dbReference type="ARBA" id="ARBA00023015"/>
    </source>
</evidence>
<dbReference type="FunFam" id="3.40.800.20:FF:000001">
    <property type="entry name" value="Histone deacetylase"/>
    <property type="match status" value="1"/>
</dbReference>
<dbReference type="STRING" id="133381.A0A2T9ZID5"/>
<evidence type="ECO:0000256" key="7">
    <source>
        <dbReference type="ARBA" id="ARBA00023163"/>
    </source>
</evidence>
<feature type="domain" description="Histone deacetylase" evidence="11">
    <location>
        <begin position="24"/>
        <end position="314"/>
    </location>
</feature>
<dbReference type="PRINTS" id="PR01271">
    <property type="entry name" value="HISDACETLASE"/>
</dbReference>
<dbReference type="InterPro" id="IPR037138">
    <property type="entry name" value="His_deacetylse_dom_sf"/>
</dbReference>
<dbReference type="EMBL" id="MBFS01000132">
    <property type="protein sequence ID" value="PVV04355.1"/>
    <property type="molecule type" value="Genomic_DNA"/>
</dbReference>
<dbReference type="PRINTS" id="PR01270">
    <property type="entry name" value="HDASUPER"/>
</dbReference>
<dbReference type="InterPro" id="IPR000286">
    <property type="entry name" value="HDACs"/>
</dbReference>
<feature type="compositionally biased region" description="Polar residues" evidence="10">
    <location>
        <begin position="837"/>
        <end position="846"/>
    </location>
</feature>
<dbReference type="Pfam" id="PF00850">
    <property type="entry name" value="Hist_deacetyl"/>
    <property type="match status" value="1"/>
</dbReference>
<protein>
    <recommendedName>
        <fullName evidence="2">histone deacetylase</fullName>
        <ecNumber evidence="2">3.5.1.98</ecNumber>
    </recommendedName>
</protein>
<dbReference type="AlphaFoldDB" id="A0A2T9ZID5"/>
<comment type="caution">
    <text evidence="12">The sequence shown here is derived from an EMBL/GenBank/DDBJ whole genome shotgun (WGS) entry which is preliminary data.</text>
</comment>
<feature type="compositionally biased region" description="Basic and acidic residues" evidence="10">
    <location>
        <begin position="819"/>
        <end position="835"/>
    </location>
</feature>
<proteinExistence type="inferred from homology"/>
<dbReference type="InterPro" id="IPR023696">
    <property type="entry name" value="Ureohydrolase_dom_sf"/>
</dbReference>
<dbReference type="PANTHER" id="PTHR10625">
    <property type="entry name" value="HISTONE DEACETYLASE HDAC1-RELATED"/>
    <property type="match status" value="1"/>
</dbReference>
<feature type="compositionally biased region" description="Polar residues" evidence="10">
    <location>
        <begin position="764"/>
        <end position="798"/>
    </location>
</feature>
<evidence type="ECO:0000259" key="11">
    <source>
        <dbReference type="Pfam" id="PF00850"/>
    </source>
</evidence>
<evidence type="ECO:0000256" key="5">
    <source>
        <dbReference type="ARBA" id="ARBA00022853"/>
    </source>
</evidence>
<organism evidence="12 13">
    <name type="scientific">Smittium megazygosporum</name>
    <dbReference type="NCBI Taxonomy" id="133381"/>
    <lineage>
        <taxon>Eukaryota</taxon>
        <taxon>Fungi</taxon>
        <taxon>Fungi incertae sedis</taxon>
        <taxon>Zoopagomycota</taxon>
        <taxon>Kickxellomycotina</taxon>
        <taxon>Harpellomycetes</taxon>
        <taxon>Harpellales</taxon>
        <taxon>Legeriomycetaceae</taxon>
        <taxon>Smittium</taxon>
    </lineage>
</organism>
<evidence type="ECO:0000256" key="10">
    <source>
        <dbReference type="SAM" id="MobiDB-lite"/>
    </source>
</evidence>
<feature type="compositionally biased region" description="Basic and acidic residues" evidence="10">
    <location>
        <begin position="412"/>
        <end position="425"/>
    </location>
</feature>
<evidence type="ECO:0000256" key="2">
    <source>
        <dbReference type="ARBA" id="ARBA00012111"/>
    </source>
</evidence>
<keyword evidence="5" id="KW-0156">Chromatin regulator</keyword>
<evidence type="ECO:0000256" key="4">
    <source>
        <dbReference type="ARBA" id="ARBA00022801"/>
    </source>
</evidence>
<gene>
    <name evidence="12" type="ORF">BB560_001145</name>
</gene>
<keyword evidence="3" id="KW-0678">Repressor</keyword>
<feature type="compositionally biased region" description="Basic and acidic residues" evidence="10">
    <location>
        <begin position="855"/>
        <end position="868"/>
    </location>
</feature>
<dbReference type="EC" id="3.5.1.98" evidence="2"/>
<dbReference type="GO" id="GO:0141221">
    <property type="term" value="F:histone deacetylase activity, hydrolytic mechanism"/>
    <property type="evidence" value="ECO:0007669"/>
    <property type="project" value="UniProtKB-EC"/>
</dbReference>
<keyword evidence="13" id="KW-1185">Reference proteome</keyword>
<name>A0A2T9ZID5_9FUNG</name>
<evidence type="ECO:0000256" key="8">
    <source>
        <dbReference type="ARBA" id="ARBA00023242"/>
    </source>
</evidence>
<feature type="region of interest" description="Disordered" evidence="10">
    <location>
        <begin position="456"/>
        <end position="868"/>
    </location>
</feature>
<dbReference type="GO" id="GO:0032221">
    <property type="term" value="C:Rpd3S complex"/>
    <property type="evidence" value="ECO:0007669"/>
    <property type="project" value="UniProtKB-ARBA"/>
</dbReference>
<feature type="compositionally biased region" description="Basic and acidic residues" evidence="10">
    <location>
        <begin position="671"/>
        <end position="705"/>
    </location>
</feature>
<dbReference type="PANTHER" id="PTHR10625:SF10">
    <property type="entry name" value="HISTONE DEACETYLASE HDAC1"/>
    <property type="match status" value="1"/>
</dbReference>
<dbReference type="OrthoDB" id="1918432at2759"/>
<dbReference type="SUPFAM" id="SSF52768">
    <property type="entry name" value="Arginase/deacetylase"/>
    <property type="match status" value="1"/>
</dbReference>
<comment type="similarity">
    <text evidence="9">Belongs to the histone deacetylase family. HD Type 1 subfamily.</text>
</comment>
<reference evidence="12 13" key="1">
    <citation type="journal article" date="2018" name="MBio">
        <title>Comparative Genomics Reveals the Core Gene Toolbox for the Fungus-Insect Symbiosis.</title>
        <authorList>
            <person name="Wang Y."/>
            <person name="Stata M."/>
            <person name="Wang W."/>
            <person name="Stajich J.E."/>
            <person name="White M.M."/>
            <person name="Moncalvo J.M."/>
        </authorList>
    </citation>
    <scope>NUCLEOTIDE SEQUENCE [LARGE SCALE GENOMIC DNA]</scope>
    <source>
        <strain evidence="12 13">SC-DP-2</strain>
    </source>
</reference>
<evidence type="ECO:0000256" key="1">
    <source>
        <dbReference type="ARBA" id="ARBA00004123"/>
    </source>
</evidence>
<comment type="subcellular location">
    <subcellularLocation>
        <location evidence="1">Nucleus</location>
    </subcellularLocation>
</comment>